<evidence type="ECO:0000313" key="1">
    <source>
        <dbReference type="EMBL" id="SLN47768.1"/>
    </source>
</evidence>
<dbReference type="Pfam" id="PF12974">
    <property type="entry name" value="Phosphonate-bd"/>
    <property type="match status" value="1"/>
</dbReference>
<proteinExistence type="predicted"/>
<dbReference type="RefSeq" id="WP_234992128.1">
    <property type="nucleotide sequence ID" value="NZ_FWFZ01000008.1"/>
</dbReference>
<dbReference type="PANTHER" id="PTHR35841">
    <property type="entry name" value="PHOSPHONATES-BINDING PERIPLASMIC PROTEIN"/>
    <property type="match status" value="1"/>
</dbReference>
<dbReference type="SUPFAM" id="SSF53850">
    <property type="entry name" value="Periplasmic binding protein-like II"/>
    <property type="match status" value="1"/>
</dbReference>
<protein>
    <submittedName>
        <fullName evidence="1">ABC transporter, phosphonate, periplasmic substrate-binding protein</fullName>
    </submittedName>
</protein>
<keyword evidence="2" id="KW-1185">Reference proteome</keyword>
<dbReference type="Proteomes" id="UP000193900">
    <property type="component" value="Unassembled WGS sequence"/>
</dbReference>
<dbReference type="AlphaFoldDB" id="A0A1Y5SY27"/>
<accession>A0A1Y5SY27</accession>
<reference evidence="1 2" key="1">
    <citation type="submission" date="2017-03" db="EMBL/GenBank/DDBJ databases">
        <authorList>
            <person name="Afonso C.L."/>
            <person name="Miller P.J."/>
            <person name="Scott M.A."/>
            <person name="Spackman E."/>
            <person name="Goraichik I."/>
            <person name="Dimitrov K.M."/>
            <person name="Suarez D.L."/>
            <person name="Swayne D.E."/>
        </authorList>
    </citation>
    <scope>NUCLEOTIDE SEQUENCE [LARGE SCALE GENOMIC DNA]</scope>
    <source>
        <strain evidence="1 2">CECT 7023</strain>
    </source>
</reference>
<dbReference type="EMBL" id="FWFZ01000008">
    <property type="protein sequence ID" value="SLN47768.1"/>
    <property type="molecule type" value="Genomic_DNA"/>
</dbReference>
<dbReference type="Gene3D" id="3.40.190.10">
    <property type="entry name" value="Periplasmic binding protein-like II"/>
    <property type="match status" value="1"/>
</dbReference>
<dbReference type="PANTHER" id="PTHR35841:SF1">
    <property type="entry name" value="PHOSPHONATES-BINDING PERIPLASMIC PROTEIN"/>
    <property type="match status" value="1"/>
</dbReference>
<name>A0A1Y5SY27_9RHOB</name>
<organism evidence="1 2">
    <name type="scientific">Roseisalinus antarcticus</name>
    <dbReference type="NCBI Taxonomy" id="254357"/>
    <lineage>
        <taxon>Bacteria</taxon>
        <taxon>Pseudomonadati</taxon>
        <taxon>Pseudomonadota</taxon>
        <taxon>Alphaproteobacteria</taxon>
        <taxon>Rhodobacterales</taxon>
        <taxon>Roseobacteraceae</taxon>
        <taxon>Roseisalinus</taxon>
    </lineage>
</organism>
<evidence type="ECO:0000313" key="2">
    <source>
        <dbReference type="Proteomes" id="UP000193900"/>
    </source>
</evidence>
<gene>
    <name evidence="1" type="ORF">ROA7023_02032</name>
</gene>
<sequence length="249" mass="26336">MTTPRAALPMYARPETAAAQHNLWSAIRALAGPDLPETLEDPESLWDHWLCPDLAFSQCCGLPFRARLHGHVQLIGTPDYGLPGCPPGHYASTFIMRRDTAGTDPAAWAGLTLAYNSRNSQSGWAAAQNHMRDLGLPRFESILSTGGHRASIAAVAGGAADIACIDMQTWRMATAWDAETAALTEVGHTAPTPGLPFVTGPAGDAAALRHAARAAIDAMPARDRAVLPITALVDIPAEAYLAVPTPPTY</sequence>